<dbReference type="OrthoDB" id="9982100at2759"/>
<dbReference type="PROSITE" id="PS51050">
    <property type="entry name" value="ZF_CW"/>
    <property type="match status" value="1"/>
</dbReference>
<dbReference type="Proteomes" id="UP000887013">
    <property type="component" value="Unassembled WGS sequence"/>
</dbReference>
<protein>
    <submittedName>
        <fullName evidence="13">Lysine-specific histone demethylase 1B</fullName>
    </submittedName>
</protein>
<evidence type="ECO:0000256" key="2">
    <source>
        <dbReference type="ARBA" id="ARBA00004123"/>
    </source>
</evidence>
<feature type="domain" description="SWIRM" evidence="11">
    <location>
        <begin position="226"/>
        <end position="324"/>
    </location>
</feature>
<evidence type="ECO:0000256" key="8">
    <source>
        <dbReference type="ARBA" id="ARBA00022833"/>
    </source>
</evidence>
<dbReference type="PANTHER" id="PTHR10742">
    <property type="entry name" value="FLAVIN MONOAMINE OXIDASE"/>
    <property type="match status" value="1"/>
</dbReference>
<keyword evidence="5" id="KW-0479">Metal-binding</keyword>
<evidence type="ECO:0000259" key="12">
    <source>
        <dbReference type="PROSITE" id="PS51050"/>
    </source>
</evidence>
<gene>
    <name evidence="13" type="primary">KDM1B</name>
    <name evidence="13" type="ORF">NPIL_506431</name>
</gene>
<comment type="subcellular location">
    <subcellularLocation>
        <location evidence="2">Nucleus</location>
    </subcellularLocation>
</comment>
<dbReference type="InterPro" id="IPR011124">
    <property type="entry name" value="Znf_CW"/>
</dbReference>
<dbReference type="InterPro" id="IPR036188">
    <property type="entry name" value="FAD/NAD-bd_sf"/>
</dbReference>
<comment type="similarity">
    <text evidence="3">Belongs to the flavin monoamine oxidase family.</text>
</comment>
<accession>A0A8X6Q749</accession>
<evidence type="ECO:0000256" key="1">
    <source>
        <dbReference type="ARBA" id="ARBA00001974"/>
    </source>
</evidence>
<evidence type="ECO:0000256" key="3">
    <source>
        <dbReference type="ARBA" id="ARBA00005995"/>
    </source>
</evidence>
<dbReference type="Gene3D" id="3.90.660.10">
    <property type="match status" value="1"/>
</dbReference>
<reference evidence="13" key="1">
    <citation type="submission" date="2020-08" db="EMBL/GenBank/DDBJ databases">
        <title>Multicomponent nature underlies the extraordinary mechanical properties of spider dragline silk.</title>
        <authorList>
            <person name="Kono N."/>
            <person name="Nakamura H."/>
            <person name="Mori M."/>
            <person name="Yoshida Y."/>
            <person name="Ohtoshi R."/>
            <person name="Malay A.D."/>
            <person name="Moran D.A.P."/>
            <person name="Tomita M."/>
            <person name="Numata K."/>
            <person name="Arakawa K."/>
        </authorList>
    </citation>
    <scope>NUCLEOTIDE SEQUENCE</scope>
</reference>
<keyword evidence="7" id="KW-0274">FAD</keyword>
<feature type="domain" description="CW-type" evidence="12">
    <location>
        <begin position="113"/>
        <end position="167"/>
    </location>
</feature>
<keyword evidence="14" id="KW-1185">Reference proteome</keyword>
<dbReference type="Gene3D" id="1.10.10.10">
    <property type="entry name" value="Winged helix-like DNA-binding domain superfamily/Winged helix DNA-binding domain"/>
    <property type="match status" value="1"/>
</dbReference>
<dbReference type="GO" id="GO:0140682">
    <property type="term" value="F:FAD-dependent H3K4me/H3K4me3 demethylase activity"/>
    <property type="evidence" value="ECO:0007669"/>
    <property type="project" value="UniProtKB-ARBA"/>
</dbReference>
<evidence type="ECO:0000256" key="7">
    <source>
        <dbReference type="ARBA" id="ARBA00022827"/>
    </source>
</evidence>
<dbReference type="InterPro" id="IPR050281">
    <property type="entry name" value="Flavin_monoamine_oxidase"/>
</dbReference>
<evidence type="ECO:0000256" key="9">
    <source>
        <dbReference type="ARBA" id="ARBA00023002"/>
    </source>
</evidence>
<dbReference type="InterPro" id="IPR009057">
    <property type="entry name" value="Homeodomain-like_sf"/>
</dbReference>
<keyword evidence="8" id="KW-0862">Zinc</keyword>
<dbReference type="Pfam" id="PF07496">
    <property type="entry name" value="zf-CW"/>
    <property type="match status" value="1"/>
</dbReference>
<dbReference type="GO" id="GO:0008270">
    <property type="term" value="F:zinc ion binding"/>
    <property type="evidence" value="ECO:0007669"/>
    <property type="project" value="UniProtKB-KW"/>
</dbReference>
<dbReference type="PRINTS" id="PR00420">
    <property type="entry name" value="RNGMNOXGNASE"/>
</dbReference>
<comment type="caution">
    <text evidence="13">The sequence shown here is derived from an EMBL/GenBank/DDBJ whole genome shotgun (WGS) entry which is preliminary data.</text>
</comment>
<dbReference type="SUPFAM" id="SSF54373">
    <property type="entry name" value="FAD-linked reductases, C-terminal domain"/>
    <property type="match status" value="1"/>
</dbReference>
<dbReference type="InterPro" id="IPR007526">
    <property type="entry name" value="SWIRM"/>
</dbReference>
<dbReference type="EMBL" id="BMAW01028819">
    <property type="protein sequence ID" value="GFU09213.1"/>
    <property type="molecule type" value="Genomic_DNA"/>
</dbReference>
<dbReference type="InterPro" id="IPR002937">
    <property type="entry name" value="Amino_oxidase"/>
</dbReference>
<evidence type="ECO:0000259" key="11">
    <source>
        <dbReference type="PROSITE" id="PS50934"/>
    </source>
</evidence>
<evidence type="ECO:0000256" key="6">
    <source>
        <dbReference type="ARBA" id="ARBA00022771"/>
    </source>
</evidence>
<proteinExistence type="inferred from homology"/>
<name>A0A8X6Q749_NEPPI</name>
<dbReference type="Gene3D" id="3.50.50.60">
    <property type="entry name" value="FAD/NAD(P)-binding domain"/>
    <property type="match status" value="1"/>
</dbReference>
<evidence type="ECO:0000256" key="4">
    <source>
        <dbReference type="ARBA" id="ARBA00022630"/>
    </source>
</evidence>
<feature type="region of interest" description="Disordered" evidence="10">
    <location>
        <begin position="1"/>
        <end position="25"/>
    </location>
</feature>
<dbReference type="GO" id="GO:0005634">
    <property type="term" value="C:nucleus"/>
    <property type="evidence" value="ECO:0007669"/>
    <property type="project" value="UniProtKB-SubCell"/>
</dbReference>
<sequence length="758" mass="85538">MSENGSRRVSNRTKRKNVSEENKDDGKKVRSCEKTGCYASEPICCLKACESCSLSGYTSRWYHMSLGEHFCNNCFDHFYRAGKTGNTHFNKWSHEWALIARASKPTLKRFVVNELLPYWVKCTQRQCGKWRMVRKTDILDPKFISAFKCHKDPKGKSSCETPEDADVSLVLDPSFMSQIAEEPLFKKSPAGPYLKRFLPEDIGICPIDGSFSSFKEFKNIEPFLMEHCGQSSIWIKPDEMDEDEVAFADQVLVAPATYLGMRNFLVATWNLNPSEWLSFAKINEYLICRGLVRIYLISVAEQILELLTKKSVINFGIIQNPSLKLIQKSEEPQVLVIGAGISGLAAASHMHNLGINVTIYEAGSDLGGRVRDVPTLGSGAFFIQGLLNNPFTTLAHQATASFQILKKDLVVFKRSGEVLSDKVVQKTQHELNGLLQGVVESIAVSKKDDNFYDMVINSCNQMKKMTPFCKDLYLFNHLLTHCEIDLKANLKDMSVLSWESNIGVLGDDAFMPNGLRLLLIKLARNININYNNRVQAIDYTGDKVKVTSSNGEFSYSKVLITVPLTALQSDFILFNPQLPDFKKKAINDLGNYYCEKLILEFPRKFWIKNPEEPFSKFGIVSSQAIFEVFLDVTNENTNSKPTLLAYIPQKSLDSIKDLDDKEVVDKCMTLLRGVFRRNIPQPSKWHLTHWREESPPCSFGSYLKVGSDQSAYDDMAKSVDDKLFFAGEATFRNIPGSITGAYLSGLREAAKICKNLEL</sequence>
<dbReference type="SUPFAM" id="SSF51905">
    <property type="entry name" value="FAD/NAD(P)-binding domain"/>
    <property type="match status" value="1"/>
</dbReference>
<keyword evidence="4" id="KW-0285">Flavoprotein</keyword>
<dbReference type="PANTHER" id="PTHR10742:SF410">
    <property type="entry name" value="LYSINE-SPECIFIC HISTONE DEMETHYLASE 2"/>
    <property type="match status" value="1"/>
</dbReference>
<comment type="cofactor">
    <cofactor evidence="1">
        <name>FAD</name>
        <dbReference type="ChEBI" id="CHEBI:57692"/>
    </cofactor>
</comment>
<dbReference type="Gene3D" id="3.30.40.100">
    <property type="match status" value="1"/>
</dbReference>
<dbReference type="SUPFAM" id="SSF46689">
    <property type="entry name" value="Homeodomain-like"/>
    <property type="match status" value="1"/>
</dbReference>
<keyword evidence="9" id="KW-0560">Oxidoreductase</keyword>
<dbReference type="Pfam" id="PF01593">
    <property type="entry name" value="Amino_oxidase"/>
    <property type="match status" value="1"/>
</dbReference>
<evidence type="ECO:0000256" key="5">
    <source>
        <dbReference type="ARBA" id="ARBA00022723"/>
    </source>
</evidence>
<keyword evidence="6" id="KW-0863">Zinc-finger</keyword>
<organism evidence="13 14">
    <name type="scientific">Nephila pilipes</name>
    <name type="common">Giant wood spider</name>
    <name type="synonym">Nephila maculata</name>
    <dbReference type="NCBI Taxonomy" id="299642"/>
    <lineage>
        <taxon>Eukaryota</taxon>
        <taxon>Metazoa</taxon>
        <taxon>Ecdysozoa</taxon>
        <taxon>Arthropoda</taxon>
        <taxon>Chelicerata</taxon>
        <taxon>Arachnida</taxon>
        <taxon>Araneae</taxon>
        <taxon>Araneomorphae</taxon>
        <taxon>Entelegynae</taxon>
        <taxon>Araneoidea</taxon>
        <taxon>Nephilidae</taxon>
        <taxon>Nephila</taxon>
    </lineage>
</organism>
<dbReference type="InterPro" id="IPR036388">
    <property type="entry name" value="WH-like_DNA-bd_sf"/>
</dbReference>
<dbReference type="AlphaFoldDB" id="A0A8X6Q749"/>
<evidence type="ECO:0000256" key="10">
    <source>
        <dbReference type="SAM" id="MobiDB-lite"/>
    </source>
</evidence>
<dbReference type="Pfam" id="PF04433">
    <property type="entry name" value="SWIRM"/>
    <property type="match status" value="1"/>
</dbReference>
<evidence type="ECO:0000313" key="13">
    <source>
        <dbReference type="EMBL" id="GFU09213.1"/>
    </source>
</evidence>
<dbReference type="PROSITE" id="PS50934">
    <property type="entry name" value="SWIRM"/>
    <property type="match status" value="1"/>
</dbReference>
<evidence type="ECO:0000313" key="14">
    <source>
        <dbReference type="Proteomes" id="UP000887013"/>
    </source>
</evidence>